<dbReference type="Pfam" id="PF07070">
    <property type="entry name" value="Spo0M"/>
    <property type="match status" value="1"/>
</dbReference>
<dbReference type="PANTHER" id="PTHR40053:SF1">
    <property type="entry name" value="SPORULATION-CONTROL PROTEIN SPO0M"/>
    <property type="match status" value="1"/>
</dbReference>
<dbReference type="EMBL" id="JAAGAA010000007">
    <property type="protein sequence ID" value="NDV13085.1"/>
    <property type="molecule type" value="Genomic_DNA"/>
</dbReference>
<protein>
    <submittedName>
        <fullName evidence="1">Sporulation protein</fullName>
    </submittedName>
</protein>
<name>A0A6B2KS68_9NEIS</name>
<gene>
    <name evidence="1" type="ORF">GZH52_09820</name>
</gene>
<evidence type="ECO:0000313" key="1">
    <source>
        <dbReference type="EMBL" id="NDV13085.1"/>
    </source>
</evidence>
<dbReference type="RefSeq" id="WP_163316279.1">
    <property type="nucleotide sequence ID" value="NZ_JAAGAA010000007.1"/>
</dbReference>
<organism evidence="1 2">
    <name type="scientific">Crenobacter caeni</name>
    <dbReference type="NCBI Taxonomy" id="2705474"/>
    <lineage>
        <taxon>Bacteria</taxon>
        <taxon>Pseudomonadati</taxon>
        <taxon>Pseudomonadota</taxon>
        <taxon>Betaproteobacteria</taxon>
        <taxon>Neisseriales</taxon>
        <taxon>Neisseriaceae</taxon>
        <taxon>Crenobacter</taxon>
    </lineage>
</organism>
<evidence type="ECO:0000313" key="2">
    <source>
        <dbReference type="Proteomes" id="UP000482578"/>
    </source>
</evidence>
<dbReference type="InterPro" id="IPR009776">
    <property type="entry name" value="Spore_0_M"/>
</dbReference>
<reference evidence="1 2" key="1">
    <citation type="submission" date="2020-02" db="EMBL/GenBank/DDBJ databases">
        <authorList>
            <person name="Yang Z."/>
        </authorList>
    </citation>
    <scope>NUCLEOTIDE SEQUENCE [LARGE SCALE GENOMIC DNA]</scope>
    <source>
        <strain evidence="1 2">HX-7-9</strain>
    </source>
</reference>
<sequence>MFKKLLAAAGVGGATVDTRLANPRLAPGEVLRGEVVVQGGSVAQRIEAIDLLLMAEVEVESGDHEHREARALGRLRVSGALEIGAGETSSLPFALTLPRETPVNLLNHHGRPLAVWIHTDLAIAQARDNDDRDWLEVMPTPQMQALFAAFESLGWGLYSTDVEAGTARAGQVTTTLGCYQEFELRPYRSQWQLQEIELTFIPDGDAYQVLVEIDARFGRDGYTVLTMGRDYATVDWARRLRERIPALG</sequence>
<dbReference type="PANTHER" id="PTHR40053">
    <property type="entry name" value="SPORULATION-CONTROL PROTEIN SPO0M"/>
    <property type="match status" value="1"/>
</dbReference>
<dbReference type="AlphaFoldDB" id="A0A6B2KS68"/>
<proteinExistence type="predicted"/>
<comment type="caution">
    <text evidence="1">The sequence shown here is derived from an EMBL/GenBank/DDBJ whole genome shotgun (WGS) entry which is preliminary data.</text>
</comment>
<accession>A0A6B2KS68</accession>
<dbReference type="Proteomes" id="UP000482578">
    <property type="component" value="Unassembled WGS sequence"/>
</dbReference>
<keyword evidence="2" id="KW-1185">Reference proteome</keyword>